<dbReference type="InterPro" id="IPR002656">
    <property type="entry name" value="Acyl_transf_3_dom"/>
</dbReference>
<sequence>MPLIQWHFLLILLLSFLAINVNGFVDEIPGVRREIQRVQSMTSESMLDFIQKVNEIPSFENVLEAIINGQDQDGTNNNKCVADVALLLGALAVPGDKNLSLIAWTSYVVQNNFTNVCNVFPIDFLNQDPDAGTWIVLTLLLTILFLGISASIYDFFIYPSHKNEAYTKSLGIKAWRSFSIYTNIVGIFNTKGCNKPGNIGPLHCMRFFSMFWVILGHSSSLFLAGSANPADTIDIIKDWGTQVMTSAFFAVDTFFWQSGLLLSYIWVKKFYQNKRQATSPLAWVMFYVHRIVRLSPPYYILIVFYTFFFNKFIIHNMPIFIHLKAVEPCAKNWWIDFIYLNNFIRYDAQCYLVSWYLSTDLQMYLFAPLILVPFTFGPLFGIISSIVILAVSTAVNVYSVLYHYFPPTDFKYAPRSPKMDTSYDFYTMLIYNAPWIRCQIYIIGILTGFLLQLKKKMTIPWCYLVSWYLSTDLQMYLFAPLILIPFTFGPLFGIISSIVILAVSTAVNVYSVLYHYFPPTDFKYAPRSPKMDTTYDFYTMLIYNAPWIRCQIYIIGILTGFLLQLKKKMTIPWYVSVVGWLLTIVIAGGCIFSLKEWISGHPYEVGWAAAYSALSKIGWGLALSWLTIACYYGYGGPINAFMSWSFWVPLGKLTYSTYLIHICVVIFFTGNQQQDLIFTNFLQMLFMFVVPCVVTAYFFSIFWSSMFEISFGKLEDVLISALMGAPRRPPAPEAAANEIPQSPKPGDPDMSMGQIPYDQTGAAKVASETNENGGVESLRKRNGFYTDGPPKFNTNEKVATIRLTKLEEQAWS</sequence>
<feature type="transmembrane region" description="Helical" evidence="2">
    <location>
        <begin position="425"/>
        <end position="451"/>
    </location>
</feature>
<accession>A0A914PVL7</accession>
<feature type="transmembrane region" description="Helical" evidence="2">
    <location>
        <begin position="613"/>
        <end position="634"/>
    </location>
</feature>
<feature type="transmembrane region" description="Helical" evidence="2">
    <location>
        <begin position="386"/>
        <end position="405"/>
    </location>
</feature>
<feature type="transmembrane region" description="Helical" evidence="2">
    <location>
        <begin position="298"/>
        <end position="314"/>
    </location>
</feature>
<dbReference type="PANTHER" id="PTHR11161:SF55">
    <property type="entry name" value="NOSE RESISTANT-TO-FLUOXETINE PROTEIN N-TERMINAL DOMAIN-CONTAINING PROTEIN"/>
    <property type="match status" value="1"/>
</dbReference>
<keyword evidence="2" id="KW-0812">Transmembrane</keyword>
<feature type="transmembrane region" description="Helical" evidence="2">
    <location>
        <begin position="207"/>
        <end position="227"/>
    </location>
</feature>
<keyword evidence="2" id="KW-0472">Membrane</keyword>
<feature type="transmembrane region" description="Helical" evidence="2">
    <location>
        <begin position="494"/>
        <end position="517"/>
    </location>
</feature>
<evidence type="ECO:0000256" key="3">
    <source>
        <dbReference type="SAM" id="SignalP"/>
    </source>
</evidence>
<feature type="transmembrane region" description="Helical" evidence="2">
    <location>
        <begin position="571"/>
        <end position="592"/>
    </location>
</feature>
<feature type="transmembrane region" description="Helical" evidence="2">
    <location>
        <begin position="537"/>
        <end position="565"/>
    </location>
</feature>
<name>A0A914PVL7_9BILA</name>
<feature type="transmembrane region" description="Helical" evidence="2">
    <location>
        <begin position="463"/>
        <end position="488"/>
    </location>
</feature>
<dbReference type="InterPro" id="IPR052728">
    <property type="entry name" value="O2_lipid_transport_reg"/>
</dbReference>
<dbReference type="GO" id="GO:0016747">
    <property type="term" value="F:acyltransferase activity, transferring groups other than amino-acyl groups"/>
    <property type="evidence" value="ECO:0007669"/>
    <property type="project" value="InterPro"/>
</dbReference>
<feature type="transmembrane region" description="Helical" evidence="2">
    <location>
        <begin position="134"/>
        <end position="158"/>
    </location>
</feature>
<feature type="transmembrane region" description="Helical" evidence="2">
    <location>
        <begin position="247"/>
        <end position="267"/>
    </location>
</feature>
<evidence type="ECO:0000256" key="1">
    <source>
        <dbReference type="SAM" id="MobiDB-lite"/>
    </source>
</evidence>
<feature type="transmembrane region" description="Helical" evidence="2">
    <location>
        <begin position="361"/>
        <end position="379"/>
    </location>
</feature>
<protein>
    <submittedName>
        <fullName evidence="6">Acyltransferase 3 domain-containing protein</fullName>
    </submittedName>
</protein>
<dbReference type="Pfam" id="PF01757">
    <property type="entry name" value="Acyl_transf_3"/>
    <property type="match status" value="1"/>
</dbReference>
<feature type="domain" description="Acyltransferase 3" evidence="4">
    <location>
        <begin position="203"/>
        <end position="451"/>
    </location>
</feature>
<dbReference type="Proteomes" id="UP000887578">
    <property type="component" value="Unplaced"/>
</dbReference>
<evidence type="ECO:0000313" key="5">
    <source>
        <dbReference type="Proteomes" id="UP000887578"/>
    </source>
</evidence>
<keyword evidence="5" id="KW-1185">Reference proteome</keyword>
<keyword evidence="2" id="KW-1133">Transmembrane helix</keyword>
<feature type="chain" id="PRO_5037548644" evidence="3">
    <location>
        <begin position="24"/>
        <end position="812"/>
    </location>
</feature>
<dbReference type="PANTHER" id="PTHR11161">
    <property type="entry name" value="O-ACYLTRANSFERASE"/>
    <property type="match status" value="1"/>
</dbReference>
<evidence type="ECO:0000313" key="6">
    <source>
        <dbReference type="WBParaSite" id="PDA_v2.g228.t1"/>
    </source>
</evidence>
<evidence type="ECO:0000259" key="4">
    <source>
        <dbReference type="Pfam" id="PF01757"/>
    </source>
</evidence>
<dbReference type="WBParaSite" id="PDA_v2.g228.t1">
    <property type="protein sequence ID" value="PDA_v2.g228.t1"/>
    <property type="gene ID" value="PDA_v2.g228"/>
</dbReference>
<feature type="signal peptide" evidence="3">
    <location>
        <begin position="1"/>
        <end position="23"/>
    </location>
</feature>
<organism evidence="5 6">
    <name type="scientific">Panagrolaimus davidi</name>
    <dbReference type="NCBI Taxonomy" id="227884"/>
    <lineage>
        <taxon>Eukaryota</taxon>
        <taxon>Metazoa</taxon>
        <taxon>Ecdysozoa</taxon>
        <taxon>Nematoda</taxon>
        <taxon>Chromadorea</taxon>
        <taxon>Rhabditida</taxon>
        <taxon>Tylenchina</taxon>
        <taxon>Panagrolaimomorpha</taxon>
        <taxon>Panagrolaimoidea</taxon>
        <taxon>Panagrolaimidae</taxon>
        <taxon>Panagrolaimus</taxon>
    </lineage>
</organism>
<proteinExistence type="predicted"/>
<keyword evidence="3" id="KW-0732">Signal</keyword>
<reference evidence="6" key="1">
    <citation type="submission" date="2022-11" db="UniProtKB">
        <authorList>
            <consortium name="WormBaseParasite"/>
        </authorList>
    </citation>
    <scope>IDENTIFICATION</scope>
</reference>
<feature type="transmembrane region" description="Helical" evidence="2">
    <location>
        <begin position="646"/>
        <end position="669"/>
    </location>
</feature>
<evidence type="ECO:0000256" key="2">
    <source>
        <dbReference type="SAM" id="Phobius"/>
    </source>
</evidence>
<dbReference type="AlphaFoldDB" id="A0A914PVL7"/>
<feature type="region of interest" description="Disordered" evidence="1">
    <location>
        <begin position="729"/>
        <end position="791"/>
    </location>
</feature>
<feature type="transmembrane region" description="Helical" evidence="2">
    <location>
        <begin position="681"/>
        <end position="703"/>
    </location>
</feature>